<evidence type="ECO:0000313" key="2">
    <source>
        <dbReference type="Proteomes" id="UP000276133"/>
    </source>
</evidence>
<reference evidence="1 2" key="1">
    <citation type="journal article" date="2018" name="Sci. Rep.">
        <title>Genomic signatures of local adaptation to the degree of environmental predictability in rotifers.</title>
        <authorList>
            <person name="Franch-Gras L."/>
            <person name="Hahn C."/>
            <person name="Garcia-Roger E.M."/>
            <person name="Carmona M.J."/>
            <person name="Serra M."/>
            <person name="Gomez A."/>
        </authorList>
    </citation>
    <scope>NUCLEOTIDE SEQUENCE [LARGE SCALE GENOMIC DNA]</scope>
    <source>
        <strain evidence="1">HYR1</strain>
    </source>
</reference>
<comment type="caution">
    <text evidence="1">The sequence shown here is derived from an EMBL/GenBank/DDBJ whole genome shotgun (WGS) entry which is preliminary data.</text>
</comment>
<gene>
    <name evidence="1" type="ORF">BpHYR1_034974</name>
</gene>
<organism evidence="1 2">
    <name type="scientific">Brachionus plicatilis</name>
    <name type="common">Marine rotifer</name>
    <name type="synonym">Brachionus muelleri</name>
    <dbReference type="NCBI Taxonomy" id="10195"/>
    <lineage>
        <taxon>Eukaryota</taxon>
        <taxon>Metazoa</taxon>
        <taxon>Spiralia</taxon>
        <taxon>Gnathifera</taxon>
        <taxon>Rotifera</taxon>
        <taxon>Eurotatoria</taxon>
        <taxon>Monogononta</taxon>
        <taxon>Pseudotrocha</taxon>
        <taxon>Ploima</taxon>
        <taxon>Brachionidae</taxon>
        <taxon>Brachionus</taxon>
    </lineage>
</organism>
<accession>A0A3M7S4H2</accession>
<proteinExistence type="predicted"/>
<keyword evidence="2" id="KW-1185">Reference proteome</keyword>
<name>A0A3M7S4H2_BRAPC</name>
<sequence length="77" mass="9251">MDQRLYLFSFPKNISNEYVTNYFLKNSHYQKNKIKIEIRCLRRLIKPAEITINYAHNDTLLISVQYKIPSTQLQKSN</sequence>
<dbReference type="EMBL" id="REGN01002083">
    <property type="protein sequence ID" value="RNA30507.1"/>
    <property type="molecule type" value="Genomic_DNA"/>
</dbReference>
<protein>
    <submittedName>
        <fullName evidence="1">Uncharacterized protein</fullName>
    </submittedName>
</protein>
<dbReference type="Proteomes" id="UP000276133">
    <property type="component" value="Unassembled WGS sequence"/>
</dbReference>
<evidence type="ECO:0000313" key="1">
    <source>
        <dbReference type="EMBL" id="RNA30507.1"/>
    </source>
</evidence>
<dbReference type="AlphaFoldDB" id="A0A3M7S4H2"/>